<evidence type="ECO:0000256" key="1">
    <source>
        <dbReference type="SAM" id="Phobius"/>
    </source>
</evidence>
<dbReference type="EMBL" id="LXWN01000001">
    <property type="protein sequence ID" value="PTL87774.1"/>
    <property type="molecule type" value="Genomic_DNA"/>
</dbReference>
<name>A0A2R6TAT7_9ARCH</name>
<dbReference type="RefSeq" id="WP_048104911.1">
    <property type="nucleotide sequence ID" value="NZ_CP007026.1"/>
</dbReference>
<keyword evidence="3" id="KW-1185">Reference proteome</keyword>
<dbReference type="InterPro" id="IPR008972">
    <property type="entry name" value="Cupredoxin"/>
</dbReference>
<keyword evidence="1" id="KW-1133">Transmembrane helix</keyword>
<accession>A0A2R6TAT7</accession>
<dbReference type="SUPFAM" id="SSF49503">
    <property type="entry name" value="Cupredoxins"/>
    <property type="match status" value="1"/>
</dbReference>
<dbReference type="InterPro" id="IPR052721">
    <property type="entry name" value="ET_Amicyanin"/>
</dbReference>
<feature type="transmembrane region" description="Helical" evidence="1">
    <location>
        <begin position="12"/>
        <end position="33"/>
    </location>
</feature>
<dbReference type="GeneID" id="24816398"/>
<dbReference type="PANTHER" id="PTHR36507:SF1">
    <property type="entry name" value="BLL1555 PROTEIN"/>
    <property type="match status" value="1"/>
</dbReference>
<evidence type="ECO:0000313" key="2">
    <source>
        <dbReference type="EMBL" id="PTL87774.1"/>
    </source>
</evidence>
<comment type="caution">
    <text evidence="2">The sequence shown here is derived from an EMBL/GenBank/DDBJ whole genome shotgun (WGS) entry which is preliminary data.</text>
</comment>
<dbReference type="Proteomes" id="UP000241022">
    <property type="component" value="Unassembled WGS sequence"/>
</dbReference>
<feature type="transmembrane region" description="Helical" evidence="1">
    <location>
        <begin position="126"/>
        <end position="145"/>
    </location>
</feature>
<feature type="transmembrane region" description="Helical" evidence="1">
    <location>
        <begin position="68"/>
        <end position="87"/>
    </location>
</feature>
<protein>
    <submittedName>
        <fullName evidence="2">Copper-binding protein</fullName>
    </submittedName>
</protein>
<feature type="transmembrane region" description="Helical" evidence="1">
    <location>
        <begin position="39"/>
        <end position="56"/>
    </location>
</feature>
<proteinExistence type="predicted"/>
<gene>
    <name evidence="2" type="ORF">A7X95_00345</name>
</gene>
<dbReference type="AlphaFoldDB" id="A0A2R6TAT7"/>
<reference evidence="3" key="1">
    <citation type="submission" date="2016-05" db="EMBL/GenBank/DDBJ databases">
        <authorList>
            <person name="Dupont C."/>
            <person name="Santoro A."/>
        </authorList>
    </citation>
    <scope>NUCLEOTIDE SEQUENCE [LARGE SCALE GENOMIC DNA]</scope>
    <source>
        <strain evidence="3">U25</strain>
    </source>
</reference>
<keyword evidence="1" id="KW-0472">Membrane</keyword>
<keyword evidence="1" id="KW-0812">Transmembrane</keyword>
<dbReference type="Gene3D" id="2.60.40.420">
    <property type="entry name" value="Cupredoxins - blue copper proteins"/>
    <property type="match status" value="1"/>
</dbReference>
<reference evidence="2 3" key="2">
    <citation type="submission" date="2018-04" db="EMBL/GenBank/DDBJ databases">
        <title>Transcriptomics of ammonia oxidizing archaea.</title>
        <authorList>
            <person name="Carini P."/>
        </authorList>
    </citation>
    <scope>NUCLEOTIDE SEQUENCE [LARGE SCALE GENOMIC DNA]</scope>
    <source>
        <strain evidence="2 3">U25</strain>
    </source>
</reference>
<dbReference type="PANTHER" id="PTHR36507">
    <property type="entry name" value="BLL1555 PROTEIN"/>
    <property type="match status" value="1"/>
</dbReference>
<evidence type="ECO:0000313" key="3">
    <source>
        <dbReference type="Proteomes" id="UP000241022"/>
    </source>
</evidence>
<dbReference type="OrthoDB" id="11836at2157"/>
<feature type="transmembrane region" description="Helical" evidence="1">
    <location>
        <begin position="93"/>
        <end position="114"/>
    </location>
</feature>
<sequence length="268" mass="28604">MSNWDLIMPGGGLTAIGLAGLVTSYSGIAHTFIDGMHALTGLLFMFGLIILAAGLLEGGISTSNRTKATVLTIVSISLGFGTFATTLTENSTLPLFAGFLIMIAIPAIVISYFAMKIPVYAKPVGVIFIIAFGTGIGLYVAFGFVSPDQYMVATEVEQIEEVIEEAIPEGPLFVISMLAGSDVQGAPDYDPDEALVPQGHIIEWVNDDAMSHTATSSVDFGETFDTGLLNAGETYKLDTNKLDLGEYEYMCIVHPWMVSTIIIQEPSQ</sequence>
<organism evidence="2 3">
    <name type="scientific">Candidatus Nitrosopelagicus brevis</name>
    <dbReference type="NCBI Taxonomy" id="1410606"/>
    <lineage>
        <taxon>Archaea</taxon>
        <taxon>Nitrososphaerota</taxon>
    </lineage>
</organism>